<dbReference type="InterPro" id="IPR024752">
    <property type="entry name" value="Myb/SANT-like_dom"/>
</dbReference>
<organism evidence="2">
    <name type="scientific">Rhizophora mucronata</name>
    <name type="common">Asiatic mangrove</name>
    <dbReference type="NCBI Taxonomy" id="61149"/>
    <lineage>
        <taxon>Eukaryota</taxon>
        <taxon>Viridiplantae</taxon>
        <taxon>Streptophyta</taxon>
        <taxon>Embryophyta</taxon>
        <taxon>Tracheophyta</taxon>
        <taxon>Spermatophyta</taxon>
        <taxon>Magnoliopsida</taxon>
        <taxon>eudicotyledons</taxon>
        <taxon>Gunneridae</taxon>
        <taxon>Pentapetalae</taxon>
        <taxon>rosids</taxon>
        <taxon>fabids</taxon>
        <taxon>Malpighiales</taxon>
        <taxon>Rhizophoraceae</taxon>
        <taxon>Rhizophora</taxon>
    </lineage>
</organism>
<dbReference type="EMBL" id="GGEC01026617">
    <property type="protein sequence ID" value="MBX07101.1"/>
    <property type="molecule type" value="Transcribed_RNA"/>
</dbReference>
<feature type="domain" description="Myb/SANT-like" evidence="1">
    <location>
        <begin position="15"/>
        <end position="109"/>
    </location>
</feature>
<reference evidence="2" key="1">
    <citation type="submission" date="2018-02" db="EMBL/GenBank/DDBJ databases">
        <title>Rhizophora mucronata_Transcriptome.</title>
        <authorList>
            <person name="Meera S.P."/>
            <person name="Sreeshan A."/>
            <person name="Augustine A."/>
        </authorList>
    </citation>
    <scope>NUCLEOTIDE SEQUENCE</scope>
    <source>
        <tissue evidence="2">Leaf</tissue>
    </source>
</reference>
<feature type="domain" description="Myb/SANT-like" evidence="1">
    <location>
        <begin position="179"/>
        <end position="273"/>
    </location>
</feature>
<feature type="domain" description="Myb/SANT-like" evidence="1">
    <location>
        <begin position="343"/>
        <end position="437"/>
    </location>
</feature>
<proteinExistence type="predicted"/>
<evidence type="ECO:0000259" key="1">
    <source>
        <dbReference type="Pfam" id="PF12776"/>
    </source>
</evidence>
<dbReference type="AlphaFoldDB" id="A0A2P2KMZ1"/>
<name>A0A2P2KMZ1_RHIMU</name>
<dbReference type="Pfam" id="PF12776">
    <property type="entry name" value="Myb_DNA-bind_3"/>
    <property type="match status" value="4"/>
</dbReference>
<dbReference type="PANTHER" id="PTHR46929">
    <property type="entry name" value="EXPRESSED PROTEIN"/>
    <property type="match status" value="1"/>
</dbReference>
<dbReference type="EMBL" id="GGEC01026620">
    <property type="protein sequence ID" value="MBX07104.1"/>
    <property type="molecule type" value="Transcribed_RNA"/>
</dbReference>
<feature type="domain" description="Myb/SANT-like" evidence="1">
    <location>
        <begin position="510"/>
        <end position="604"/>
    </location>
</feature>
<protein>
    <submittedName>
        <fullName evidence="2">Uncharacterized protein LOC105637536</fullName>
    </submittedName>
</protein>
<accession>A0A2P2KMZ1</accession>
<sequence length="772" mass="89438">MSAQTPTNNDRSRTYWTPMMERYFIDLMLEQMHRGTRIGHTFNKQAWTDMHAVFNAKFGCQYDKDVLKGRYATLWKQFNDLKDILGQNGFSWDETRQMVVADDHVWNAYLKFHPDARSYKSKAVPNLNDLCIIYGYGTADGRYSRSSHDLDFDDEIQGANLGDEMGIPAPLNSERPRMEWNAPMDQYFIELMLDQIGRGNMVDNTFNKQAWSDMLALFNVKFSSQHGKRVLRHRYNKLSKYYSDLKTLLKQGGFSWDETQQMVVAEDNLWDAYIKIHPHARAYRMKTLPSYKGLTLIFGNATDNGVHSSLNQEKGFEAGISGINDGEGKGSQPLAGSDRTRTYWTPPMDRYFIDLLLDQVHRGNKVGQTFITQAWSEMVASFNVKFQSHHDKDVLKNRYKHLRRLYNDIKNLLENNGFSWDENLEMITAEDHVWDAYTKAHPDARSFRVKTVPSYQKLYVIFGQENSDGRYSRLAQSVGVNDETSVLITAGESDVDLFRMDWQPESSRTEWQPAMDRYFIDLMLEQVHKSRMINNTFCEQAWAYMTQSLNEKFGFLCDKHYLEDRYATLMRECDNISVLQSHSGFAWDETLQMITADDATWEAYIKENPHAIAYRNKICESYTDLCHIQRNAQGRQMQTNHNALEFERDVLPRNEHCSVEDTPISDEQRKRPAMASLDSKCDEKTQKVSKEVQIPGSTDAVAAKESGKERKNQVTLEIAIDALQAIPDIDDELLLDACDLLEDEKKAKTFMALDAALRKKWLLRKLRPQESS</sequence>
<dbReference type="PANTHER" id="PTHR46929:SF28">
    <property type="entry name" value="MYB_SANT-LIKE DNA-BINDING DOMAIN PROTEIN"/>
    <property type="match status" value="1"/>
</dbReference>
<evidence type="ECO:0000313" key="2">
    <source>
        <dbReference type="EMBL" id="MBX07101.1"/>
    </source>
</evidence>